<keyword evidence="4" id="KW-0804">Transcription</keyword>
<dbReference type="Gene3D" id="1.10.10.10">
    <property type="entry name" value="Winged helix-like DNA-binding domain superfamily/Winged helix DNA-binding domain"/>
    <property type="match status" value="1"/>
</dbReference>
<protein>
    <submittedName>
        <fullName evidence="7">Helix-turn-helix domain, RpiR family protein 1</fullName>
    </submittedName>
</protein>
<dbReference type="RefSeq" id="WP_013391899.1">
    <property type="nucleotide sequence ID" value="NC_014640.1"/>
</dbReference>
<accession>E3HLZ5</accession>
<dbReference type="Pfam" id="PF01380">
    <property type="entry name" value="SIS"/>
    <property type="match status" value="1"/>
</dbReference>
<dbReference type="GO" id="GO:0003677">
    <property type="term" value="F:DNA binding"/>
    <property type="evidence" value="ECO:0007669"/>
    <property type="project" value="UniProtKB-KW"/>
</dbReference>
<dbReference type="InterPro" id="IPR046348">
    <property type="entry name" value="SIS_dom_sf"/>
</dbReference>
<reference evidence="7 8" key="1">
    <citation type="journal article" date="2011" name="J. Bacteriol.">
        <title>Complete genome sequence of the haloaromatic acid-degrading bacterium Achromobacter xylosoxidans A8.</title>
        <authorList>
            <person name="Strnad H."/>
            <person name="Ridl J."/>
            <person name="Paces J."/>
            <person name="Kolar M."/>
            <person name="Vlcek C."/>
            <person name="Paces V."/>
        </authorList>
    </citation>
    <scope>NUCLEOTIDE SEQUENCE [LARGE SCALE GENOMIC DNA]</scope>
    <source>
        <strain evidence="7 8">A8</strain>
    </source>
</reference>
<dbReference type="CDD" id="cd05013">
    <property type="entry name" value="SIS_RpiR"/>
    <property type="match status" value="1"/>
</dbReference>
<dbReference type="SUPFAM" id="SSF53697">
    <property type="entry name" value="SIS domain"/>
    <property type="match status" value="1"/>
</dbReference>
<dbReference type="GO" id="GO:0003700">
    <property type="term" value="F:DNA-binding transcription factor activity"/>
    <property type="evidence" value="ECO:0007669"/>
    <property type="project" value="InterPro"/>
</dbReference>
<dbReference type="AlphaFoldDB" id="E3HLZ5"/>
<name>E3HLZ5_ACHXA</name>
<dbReference type="PATRIC" id="fig|762376.5.peg.1205"/>
<dbReference type="InterPro" id="IPR035472">
    <property type="entry name" value="RpiR-like_SIS"/>
</dbReference>
<dbReference type="EMBL" id="CP002287">
    <property type="protein sequence ID" value="ADP14549.1"/>
    <property type="molecule type" value="Genomic_DNA"/>
</dbReference>
<dbReference type="InterPro" id="IPR036388">
    <property type="entry name" value="WH-like_DNA-bd_sf"/>
</dbReference>
<feature type="domain" description="SIS" evidence="6">
    <location>
        <begin position="122"/>
        <end position="263"/>
    </location>
</feature>
<dbReference type="SUPFAM" id="SSF46689">
    <property type="entry name" value="Homeodomain-like"/>
    <property type="match status" value="1"/>
</dbReference>
<gene>
    <name evidence="7" type="ordered locus">AXYL_01208</name>
</gene>
<dbReference type="OrthoDB" id="8582409at2"/>
<keyword evidence="3" id="KW-0324">Glycolysis</keyword>
<dbReference type="GO" id="GO:0097367">
    <property type="term" value="F:carbohydrate derivative binding"/>
    <property type="evidence" value="ECO:0007669"/>
    <property type="project" value="InterPro"/>
</dbReference>
<proteinExistence type="predicted"/>
<dbReference type="eggNOG" id="COG1737">
    <property type="taxonomic scope" value="Bacteria"/>
</dbReference>
<dbReference type="InterPro" id="IPR047640">
    <property type="entry name" value="RpiR-like"/>
</dbReference>
<dbReference type="GO" id="GO:0006096">
    <property type="term" value="P:glycolytic process"/>
    <property type="evidence" value="ECO:0007669"/>
    <property type="project" value="UniProtKB-KW"/>
</dbReference>
<dbReference type="HOGENOM" id="CLU_055769_0_0_4"/>
<keyword evidence="1" id="KW-0805">Transcription regulation</keyword>
<evidence type="ECO:0000313" key="8">
    <source>
        <dbReference type="Proteomes" id="UP000006876"/>
    </source>
</evidence>
<keyword evidence="2" id="KW-0238">DNA-binding</keyword>
<dbReference type="PROSITE" id="PS51464">
    <property type="entry name" value="SIS"/>
    <property type="match status" value="1"/>
</dbReference>
<dbReference type="STRING" id="762376.AXYL_01208"/>
<evidence type="ECO:0000256" key="1">
    <source>
        <dbReference type="ARBA" id="ARBA00023015"/>
    </source>
</evidence>
<dbReference type="KEGG" id="axy:AXYL_01208"/>
<evidence type="ECO:0000259" key="6">
    <source>
        <dbReference type="PROSITE" id="PS51464"/>
    </source>
</evidence>
<dbReference type="PANTHER" id="PTHR30514:SF1">
    <property type="entry name" value="HTH-TYPE TRANSCRIPTIONAL REGULATOR HEXR-RELATED"/>
    <property type="match status" value="1"/>
</dbReference>
<evidence type="ECO:0000256" key="3">
    <source>
        <dbReference type="ARBA" id="ARBA00023152"/>
    </source>
</evidence>
<dbReference type="Pfam" id="PF01418">
    <property type="entry name" value="HTH_6"/>
    <property type="match status" value="1"/>
</dbReference>
<dbReference type="Gene3D" id="3.40.50.10490">
    <property type="entry name" value="Glucose-6-phosphate isomerase like protein, domain 1"/>
    <property type="match status" value="1"/>
</dbReference>
<dbReference type="PANTHER" id="PTHR30514">
    <property type="entry name" value="GLUCOKINASE"/>
    <property type="match status" value="1"/>
</dbReference>
<dbReference type="InterPro" id="IPR001347">
    <property type="entry name" value="SIS_dom"/>
</dbReference>
<evidence type="ECO:0000256" key="4">
    <source>
        <dbReference type="ARBA" id="ARBA00023163"/>
    </source>
</evidence>
<dbReference type="Proteomes" id="UP000006876">
    <property type="component" value="Chromosome"/>
</dbReference>
<organism evidence="7 8">
    <name type="scientific">Achromobacter xylosoxidans (strain A8)</name>
    <dbReference type="NCBI Taxonomy" id="762376"/>
    <lineage>
        <taxon>Bacteria</taxon>
        <taxon>Pseudomonadati</taxon>
        <taxon>Pseudomonadota</taxon>
        <taxon>Betaproteobacteria</taxon>
        <taxon>Burkholderiales</taxon>
        <taxon>Alcaligenaceae</taxon>
        <taxon>Achromobacter</taxon>
    </lineage>
</organism>
<dbReference type="PROSITE" id="PS51071">
    <property type="entry name" value="HTH_RPIR"/>
    <property type="match status" value="1"/>
</dbReference>
<dbReference type="InterPro" id="IPR000281">
    <property type="entry name" value="HTH_RpiR"/>
</dbReference>
<evidence type="ECO:0000256" key="2">
    <source>
        <dbReference type="ARBA" id="ARBA00023125"/>
    </source>
</evidence>
<evidence type="ECO:0000313" key="7">
    <source>
        <dbReference type="EMBL" id="ADP14549.1"/>
    </source>
</evidence>
<feature type="domain" description="HTH rpiR-type" evidence="5">
    <location>
        <begin position="5"/>
        <end position="81"/>
    </location>
</feature>
<sequence>MNIIRDIVFQIRSRRDSLSVTERKVADAILDNIIWGASATVDQLAAKAGVSIATISRFARTVGCDDTRDLKLKLAQASTVGSRFLDPSAAPEESTFYARIYADIESTLRAHLPNFTEQLFEAAAGIVDGARMIYVFGMGGASAVLAQEVQSRLVRLGYPIAVYSDAVLLRMVAATLDERDAVLILSASGLTPEIVGAARIVKQYQARIVAITDATSALAELADVVLPIRTDETDFIYKPSASRYALMLAIDLLSTELAMLNQEENRERLRRIKLALDEHRGGPNRLPLGD</sequence>
<evidence type="ECO:0000259" key="5">
    <source>
        <dbReference type="PROSITE" id="PS51071"/>
    </source>
</evidence>
<dbReference type="InterPro" id="IPR009057">
    <property type="entry name" value="Homeodomain-like_sf"/>
</dbReference>